<evidence type="ECO:0000256" key="14">
    <source>
        <dbReference type="NCBIfam" id="TIGR00228"/>
    </source>
</evidence>
<comment type="cofactor">
    <cofactor evidence="13">
        <name>Mg(2+)</name>
        <dbReference type="ChEBI" id="CHEBI:18420"/>
    </cofactor>
    <text evidence="13">Binds 2 Mg(2+) ion per subunit.</text>
</comment>
<accession>A0A1Q2HMS8</accession>
<name>A0A1Q2HMS8_9BACT</name>
<feature type="active site" evidence="13">
    <location>
        <position position="67"/>
    </location>
</feature>
<dbReference type="HAMAP" id="MF_00034">
    <property type="entry name" value="RuvC"/>
    <property type="match status" value="1"/>
</dbReference>
<evidence type="ECO:0000256" key="1">
    <source>
        <dbReference type="ARBA" id="ARBA00009518"/>
    </source>
</evidence>
<dbReference type="GO" id="GO:0008821">
    <property type="term" value="F:crossover junction DNA endonuclease activity"/>
    <property type="evidence" value="ECO:0007669"/>
    <property type="project" value="UniProtKB-UniRule"/>
</dbReference>
<keyword evidence="4 13" id="KW-0479">Metal-binding</keyword>
<dbReference type="EC" id="3.1.21.10" evidence="13 14"/>
<dbReference type="NCBIfam" id="TIGR00228">
    <property type="entry name" value="ruvC"/>
    <property type="match status" value="1"/>
</dbReference>
<keyword evidence="8 13" id="KW-0460">Magnesium</keyword>
<evidence type="ECO:0000256" key="7">
    <source>
        <dbReference type="ARBA" id="ARBA00022801"/>
    </source>
</evidence>
<evidence type="ECO:0000256" key="9">
    <source>
        <dbReference type="ARBA" id="ARBA00023125"/>
    </source>
</evidence>
<evidence type="ECO:0000256" key="6">
    <source>
        <dbReference type="ARBA" id="ARBA00022763"/>
    </source>
</evidence>
<dbReference type="FunFam" id="3.30.420.10:FF:000002">
    <property type="entry name" value="Crossover junction endodeoxyribonuclease RuvC"/>
    <property type="match status" value="1"/>
</dbReference>
<dbReference type="PRINTS" id="PR00696">
    <property type="entry name" value="RSOLVASERUVC"/>
</dbReference>
<comment type="catalytic activity">
    <reaction evidence="12 13">
        <text>Endonucleolytic cleavage at a junction such as a reciprocal single-stranded crossover between two homologous DNA duplexes (Holliday junction).</text>
        <dbReference type="EC" id="3.1.21.10"/>
    </reaction>
</comment>
<keyword evidence="10 13" id="KW-0233">DNA recombination</keyword>
<gene>
    <name evidence="13 15" type="primary">ruvC</name>
    <name evidence="15" type="ORF">L21SP3_00372</name>
</gene>
<protein>
    <recommendedName>
        <fullName evidence="13 14">Crossover junction endodeoxyribonuclease RuvC</fullName>
        <ecNumber evidence="13 14">3.1.21.10</ecNumber>
    </recommendedName>
    <alternativeName>
        <fullName evidence="13">Holliday junction nuclease RuvC</fullName>
    </alternativeName>
    <alternativeName>
        <fullName evidence="13">Holliday junction resolvase RuvC</fullName>
    </alternativeName>
</protein>
<dbReference type="PANTHER" id="PTHR30194">
    <property type="entry name" value="CROSSOVER JUNCTION ENDODEOXYRIBONUCLEASE RUVC"/>
    <property type="match status" value="1"/>
</dbReference>
<evidence type="ECO:0000256" key="2">
    <source>
        <dbReference type="ARBA" id="ARBA00022490"/>
    </source>
</evidence>
<dbReference type="AlphaFoldDB" id="A0A1Q2HMS8"/>
<keyword evidence="7 13" id="KW-0378">Hydrolase</keyword>
<dbReference type="InterPro" id="IPR012337">
    <property type="entry name" value="RNaseH-like_sf"/>
</dbReference>
<dbReference type="Gene3D" id="3.30.420.10">
    <property type="entry name" value="Ribonuclease H-like superfamily/Ribonuclease H"/>
    <property type="match status" value="1"/>
</dbReference>
<organism evidence="15 16">
    <name type="scientific">Sedimentisphaera cyanobacteriorum</name>
    <dbReference type="NCBI Taxonomy" id="1940790"/>
    <lineage>
        <taxon>Bacteria</taxon>
        <taxon>Pseudomonadati</taxon>
        <taxon>Planctomycetota</taxon>
        <taxon>Phycisphaerae</taxon>
        <taxon>Sedimentisphaerales</taxon>
        <taxon>Sedimentisphaeraceae</taxon>
        <taxon>Sedimentisphaera</taxon>
    </lineage>
</organism>
<proteinExistence type="inferred from homology"/>
<feature type="active site" evidence="13">
    <location>
        <position position="7"/>
    </location>
</feature>
<dbReference type="CDD" id="cd16962">
    <property type="entry name" value="RuvC"/>
    <property type="match status" value="1"/>
</dbReference>
<feature type="active site" evidence="13">
    <location>
        <position position="141"/>
    </location>
</feature>
<evidence type="ECO:0000256" key="12">
    <source>
        <dbReference type="ARBA" id="ARBA00029354"/>
    </source>
</evidence>
<dbReference type="InterPro" id="IPR036397">
    <property type="entry name" value="RNaseH_sf"/>
</dbReference>
<evidence type="ECO:0000313" key="15">
    <source>
        <dbReference type="EMBL" id="AQQ08585.1"/>
    </source>
</evidence>
<evidence type="ECO:0000256" key="5">
    <source>
        <dbReference type="ARBA" id="ARBA00022759"/>
    </source>
</evidence>
<dbReference type="PANTHER" id="PTHR30194:SF3">
    <property type="entry name" value="CROSSOVER JUNCTION ENDODEOXYRIBONUCLEASE RUVC"/>
    <property type="match status" value="1"/>
</dbReference>
<dbReference type="InterPro" id="IPR002176">
    <property type="entry name" value="X-over_junc_endoDNase_RuvC"/>
</dbReference>
<feature type="binding site" evidence="13">
    <location>
        <position position="67"/>
    </location>
    <ligand>
        <name>Mg(2+)</name>
        <dbReference type="ChEBI" id="CHEBI:18420"/>
        <label>2</label>
    </ligand>
</feature>
<evidence type="ECO:0000313" key="16">
    <source>
        <dbReference type="Proteomes" id="UP000188273"/>
    </source>
</evidence>
<comment type="similarity">
    <text evidence="1 13">Belongs to the RuvC family.</text>
</comment>
<evidence type="ECO:0000256" key="13">
    <source>
        <dbReference type="HAMAP-Rule" id="MF_00034"/>
    </source>
</evidence>
<evidence type="ECO:0000256" key="3">
    <source>
        <dbReference type="ARBA" id="ARBA00022722"/>
    </source>
</evidence>
<keyword evidence="6 13" id="KW-0227">DNA damage</keyword>
<dbReference type="GO" id="GO:0048476">
    <property type="term" value="C:Holliday junction resolvase complex"/>
    <property type="evidence" value="ECO:0007669"/>
    <property type="project" value="UniProtKB-UniRule"/>
</dbReference>
<evidence type="ECO:0000256" key="11">
    <source>
        <dbReference type="ARBA" id="ARBA00023204"/>
    </source>
</evidence>
<feature type="binding site" evidence="13">
    <location>
        <position position="7"/>
    </location>
    <ligand>
        <name>Mg(2+)</name>
        <dbReference type="ChEBI" id="CHEBI:18420"/>
        <label>1</label>
    </ligand>
</feature>
<keyword evidence="2 13" id="KW-0963">Cytoplasm</keyword>
<dbReference type="GO" id="GO:0006281">
    <property type="term" value="P:DNA repair"/>
    <property type="evidence" value="ECO:0007669"/>
    <property type="project" value="UniProtKB-UniRule"/>
</dbReference>
<dbReference type="Pfam" id="PF02075">
    <property type="entry name" value="RuvC"/>
    <property type="match status" value="1"/>
</dbReference>
<dbReference type="STRING" id="1940790.L21SP3_00372"/>
<dbReference type="GO" id="GO:0003677">
    <property type="term" value="F:DNA binding"/>
    <property type="evidence" value="ECO:0007669"/>
    <property type="project" value="UniProtKB-KW"/>
</dbReference>
<dbReference type="PROSITE" id="PS01321">
    <property type="entry name" value="RUVC"/>
    <property type="match status" value="1"/>
</dbReference>
<dbReference type="GO" id="GO:0006310">
    <property type="term" value="P:DNA recombination"/>
    <property type="evidence" value="ECO:0007669"/>
    <property type="project" value="UniProtKB-UniRule"/>
</dbReference>
<dbReference type="EMBL" id="CP019633">
    <property type="protein sequence ID" value="AQQ08585.1"/>
    <property type="molecule type" value="Genomic_DNA"/>
</dbReference>
<dbReference type="GO" id="GO:0005737">
    <property type="term" value="C:cytoplasm"/>
    <property type="evidence" value="ECO:0007669"/>
    <property type="project" value="UniProtKB-SubCell"/>
</dbReference>
<keyword evidence="11 13" id="KW-0234">DNA repair</keyword>
<keyword evidence="9 13" id="KW-0238">DNA-binding</keyword>
<evidence type="ECO:0000256" key="8">
    <source>
        <dbReference type="ARBA" id="ARBA00022842"/>
    </source>
</evidence>
<dbReference type="GO" id="GO:0000287">
    <property type="term" value="F:magnesium ion binding"/>
    <property type="evidence" value="ECO:0007669"/>
    <property type="project" value="UniProtKB-UniRule"/>
</dbReference>
<keyword evidence="3 13" id="KW-0540">Nuclease</keyword>
<reference evidence="16" key="1">
    <citation type="submission" date="2017-02" db="EMBL/GenBank/DDBJ databases">
        <title>Comparative genomics and description of representatives of a novel lineage of planctomycetes thriving in anoxic sediments.</title>
        <authorList>
            <person name="Spring S."/>
            <person name="Bunk B."/>
            <person name="Sproer C."/>
            <person name="Klenk H.-P."/>
        </authorList>
    </citation>
    <scope>NUCLEOTIDE SEQUENCE [LARGE SCALE GENOMIC DNA]</scope>
    <source>
        <strain evidence="16">L21-RPul-D3</strain>
    </source>
</reference>
<comment type="subcellular location">
    <subcellularLocation>
        <location evidence="13">Cytoplasm</location>
    </subcellularLocation>
</comment>
<dbReference type="InterPro" id="IPR020563">
    <property type="entry name" value="X-over_junc_endoDNase_Mg_BS"/>
</dbReference>
<dbReference type="Proteomes" id="UP000188273">
    <property type="component" value="Chromosome"/>
</dbReference>
<evidence type="ECO:0000256" key="10">
    <source>
        <dbReference type="ARBA" id="ARBA00023172"/>
    </source>
</evidence>
<evidence type="ECO:0000256" key="4">
    <source>
        <dbReference type="ARBA" id="ARBA00022723"/>
    </source>
</evidence>
<feature type="binding site" evidence="13">
    <location>
        <position position="141"/>
    </location>
    <ligand>
        <name>Mg(2+)</name>
        <dbReference type="ChEBI" id="CHEBI:18420"/>
        <label>1</label>
    </ligand>
</feature>
<dbReference type="KEGG" id="pbu:L21SP3_00372"/>
<dbReference type="SUPFAM" id="SSF53098">
    <property type="entry name" value="Ribonuclease H-like"/>
    <property type="match status" value="1"/>
</dbReference>
<comment type="subunit">
    <text evidence="13">Homodimer which binds Holliday junction (HJ) DNA. The HJ becomes 2-fold symmetrical on binding to RuvC with unstacked arms; it has a different conformation from HJ DNA in complex with RuvA. In the full resolvosome a probable DNA-RuvA(4)-RuvB(12)-RuvC(2) complex forms which resolves the HJ.</text>
</comment>
<sequence length="160" mass="17190">MKVLGIDPGLRICGYAAVQGGLLSTSLLEAGAIRIKTDIPLEKRLAQISEDISSLIESIQPDVLAVEKLYAHYKHPRTSILMGHARGVILLEAGRRDIRVLEYAATRIKKSLTGSGKATKQQMQKAVQSVLGLPEPPKPADVADAAAIALCCAGEMETRY</sequence>
<comment type="function">
    <text evidence="13">The RuvA-RuvB-RuvC complex processes Holliday junction (HJ) DNA during genetic recombination and DNA repair. Endonuclease that resolves HJ intermediates. Cleaves cruciform DNA by making single-stranded nicks across the HJ at symmetrical positions within the homologous arms, yielding a 5'-phosphate and a 3'-hydroxyl group; requires a central core of homology in the junction. The consensus cleavage sequence is 5'-(A/T)TT(C/G)-3'. Cleavage occurs on the 3'-side of the TT dinucleotide at the point of strand exchange. HJ branch migration catalyzed by RuvA-RuvB allows RuvC to scan DNA until it finds its consensus sequence, where it cleaves and resolves the cruciform DNA.</text>
</comment>
<keyword evidence="16" id="KW-1185">Reference proteome</keyword>
<keyword evidence="5 13" id="KW-0255">Endonuclease</keyword>